<evidence type="ECO:0008006" key="6">
    <source>
        <dbReference type="Google" id="ProtNLM"/>
    </source>
</evidence>
<dbReference type="GO" id="GO:0016780">
    <property type="term" value="F:phosphotransferase activity, for other substituted phosphate groups"/>
    <property type="evidence" value="ECO:0007669"/>
    <property type="project" value="InterPro"/>
</dbReference>
<dbReference type="InterPro" id="IPR043130">
    <property type="entry name" value="CDP-OH_PTrfase_TM_dom"/>
</dbReference>
<evidence type="ECO:0000313" key="4">
    <source>
        <dbReference type="EMBL" id="MAH63540.1"/>
    </source>
</evidence>
<feature type="transmembrane region" description="Helical" evidence="3">
    <location>
        <begin position="220"/>
        <end position="250"/>
    </location>
</feature>
<comment type="caution">
    <text evidence="4">The sequence shown here is derived from an EMBL/GenBank/DDBJ whole genome shotgun (WGS) entry which is preliminary data.</text>
</comment>
<feature type="transmembrane region" description="Helical" evidence="3">
    <location>
        <begin position="294"/>
        <end position="312"/>
    </location>
</feature>
<dbReference type="EMBL" id="NZEX01000098">
    <property type="protein sequence ID" value="MAH63540.1"/>
    <property type="molecule type" value="Genomic_DNA"/>
</dbReference>
<feature type="transmembrane region" description="Helical" evidence="3">
    <location>
        <begin position="152"/>
        <end position="174"/>
    </location>
</feature>
<dbReference type="InterPro" id="IPR000462">
    <property type="entry name" value="CDP-OH_P_trans"/>
</dbReference>
<dbReference type="PANTHER" id="PTHR10414">
    <property type="entry name" value="ETHANOLAMINEPHOSPHOTRANSFERASE"/>
    <property type="match status" value="1"/>
</dbReference>
<accession>A0A2D6YK52</accession>
<keyword evidence="2 3" id="KW-0472">Membrane</keyword>
<sequence length="332" mass="38188">MSEQYRYNCVDESVLLPILKKHVFIPLHRWIPYGVPANYLTLVSIVMMWSIFLYFTTLELPSPVEVSSAVLVITAYVIFDHFDGLQAKLTQTSSPLGEWLDHFSDVFNGAIVVYLGFKCLHLPLDGRFIVLTWLNFLAFAVTYVEQRVRQELYFGKIGSLEGVVLMIFVLALCIPESGRAFWHLEFFWPIYQFLLASFALGCFGTVFTCLRRMRALPREFLVFSIGGSLLVVLGIYLNLSISLLVCTITIFSSEFILRNMQQHLTGAESVVVDLVVFGLLLGLVGFHWLSWNPIPLLVLFNLGLVLSMLLRCRHLLILWRPYWVWWNRFTPS</sequence>
<evidence type="ECO:0000313" key="5">
    <source>
        <dbReference type="Proteomes" id="UP000226525"/>
    </source>
</evidence>
<dbReference type="Pfam" id="PF01066">
    <property type="entry name" value="CDP-OH_P_transf"/>
    <property type="match status" value="1"/>
</dbReference>
<feature type="transmembrane region" description="Helical" evidence="3">
    <location>
        <begin position="270"/>
        <end position="288"/>
    </location>
</feature>
<dbReference type="Proteomes" id="UP000226525">
    <property type="component" value="Unassembled WGS sequence"/>
</dbReference>
<dbReference type="PANTHER" id="PTHR10414:SF37">
    <property type="entry name" value="BB IN A BOXCAR, ISOFORM C"/>
    <property type="match status" value="1"/>
</dbReference>
<dbReference type="Gene3D" id="1.20.120.1760">
    <property type="match status" value="1"/>
</dbReference>
<evidence type="ECO:0000256" key="1">
    <source>
        <dbReference type="ARBA" id="ARBA00004370"/>
    </source>
</evidence>
<evidence type="ECO:0000256" key="2">
    <source>
        <dbReference type="ARBA" id="ARBA00023136"/>
    </source>
</evidence>
<dbReference type="InterPro" id="IPR014472">
    <property type="entry name" value="CHOPT"/>
</dbReference>
<evidence type="ECO:0000256" key="3">
    <source>
        <dbReference type="SAM" id="Phobius"/>
    </source>
</evidence>
<keyword evidence="3" id="KW-1133">Transmembrane helix</keyword>
<feature type="transmembrane region" description="Helical" evidence="3">
    <location>
        <begin position="37"/>
        <end position="55"/>
    </location>
</feature>
<reference evidence="5" key="1">
    <citation type="submission" date="2017-09" db="EMBL/GenBank/DDBJ databases">
        <title>The Reconstruction of 2,631 Draft Metagenome-Assembled Genomes from the Global Oceans.</title>
        <authorList>
            <person name="Tully B.J."/>
            <person name="Graham E.D."/>
            <person name="Heidelberg J.F."/>
        </authorList>
    </citation>
    <scope>NUCLEOTIDE SEQUENCE [LARGE SCALE GENOMIC DNA]</scope>
</reference>
<feature type="transmembrane region" description="Helical" evidence="3">
    <location>
        <begin position="128"/>
        <end position="146"/>
    </location>
</feature>
<organism evidence="4 5">
    <name type="scientific">SAR324 cluster bacterium</name>
    <dbReference type="NCBI Taxonomy" id="2024889"/>
    <lineage>
        <taxon>Bacteria</taxon>
        <taxon>Deltaproteobacteria</taxon>
        <taxon>SAR324 cluster</taxon>
    </lineage>
</organism>
<keyword evidence="3" id="KW-0812">Transmembrane</keyword>
<gene>
    <name evidence="4" type="ORF">CMN54_08880</name>
</gene>
<dbReference type="GO" id="GO:0016020">
    <property type="term" value="C:membrane"/>
    <property type="evidence" value="ECO:0007669"/>
    <property type="project" value="UniProtKB-SubCell"/>
</dbReference>
<protein>
    <recommendedName>
        <fullName evidence="6">CDP-alcohol phosphatidyltransferase</fullName>
    </recommendedName>
</protein>
<comment type="subcellular location">
    <subcellularLocation>
        <location evidence="1">Membrane</location>
    </subcellularLocation>
</comment>
<name>A0A2D6YK52_9DELT</name>
<dbReference type="GO" id="GO:0008654">
    <property type="term" value="P:phospholipid biosynthetic process"/>
    <property type="evidence" value="ECO:0007669"/>
    <property type="project" value="InterPro"/>
</dbReference>
<feature type="transmembrane region" description="Helical" evidence="3">
    <location>
        <begin position="186"/>
        <end position="208"/>
    </location>
</feature>
<dbReference type="AlphaFoldDB" id="A0A2D6YK52"/>
<proteinExistence type="predicted"/>